<dbReference type="Proteomes" id="UP000714618">
    <property type="component" value="Unassembled WGS sequence"/>
</dbReference>
<dbReference type="InterPro" id="IPR051693">
    <property type="entry name" value="UPF0046_metallophosphoest"/>
</dbReference>
<dbReference type="AlphaFoldDB" id="A0A9N8PA67"/>
<dbReference type="PANTHER" id="PTHR12905">
    <property type="entry name" value="METALLOPHOSPHOESTERASE"/>
    <property type="match status" value="1"/>
</dbReference>
<reference evidence="2" key="1">
    <citation type="submission" date="2020-06" db="EMBL/GenBank/DDBJ databases">
        <authorList>
            <person name="Onetto C."/>
        </authorList>
    </citation>
    <scope>NUCLEOTIDE SEQUENCE</scope>
</reference>
<sequence>MDSQPKTRFFIISDTHGDDLTHYPIEPVDVVIHCGDLTEESKLSEYKQAIKLLNTINAPLKLVIAGNHDFTLDDTLYRKKLAESYLPLPQGDCSVKSIYGDFGEARALFDAERFNNSGIVFLEEGVHDIELANGVVLRVYASPFVPSEENHYGYHYDPLPGHTWDIPSDVDIVTTHSPPKGVLDFSTMTRNRAGCEMLFSAVAKARPLMHCFGHIHEAWGAKKVAWKDLNGAYMSHMTAIDGEKSEVLQSLAKLRGEGAEAKEDEHVRQRLKEMEDRGYCYAAPELEKDRQTLFVNASIEGPDLLTQQLPWLIELDIPKRQI</sequence>
<protein>
    <recommendedName>
        <fullName evidence="1">Calcineurin-like phosphoesterase domain-containing protein</fullName>
    </recommendedName>
</protein>
<dbReference type="EMBL" id="CAIJEO010000002">
    <property type="protein sequence ID" value="CAD0087421.1"/>
    <property type="molecule type" value="Genomic_DNA"/>
</dbReference>
<dbReference type="Gene3D" id="3.60.21.10">
    <property type="match status" value="1"/>
</dbReference>
<keyword evidence="3" id="KW-1185">Reference proteome</keyword>
<gene>
    <name evidence="2" type="ORF">AWRI4233_LOCUS1382</name>
</gene>
<dbReference type="PANTHER" id="PTHR12905:SF0">
    <property type="entry name" value="CALCINEURIN-LIKE PHOSPHOESTERASE DOMAIN-CONTAINING PROTEIN"/>
    <property type="match status" value="1"/>
</dbReference>
<name>A0A9N8PA67_9PEZI</name>
<dbReference type="InterPro" id="IPR004843">
    <property type="entry name" value="Calcineurin-like_PHP"/>
</dbReference>
<organism evidence="2 3">
    <name type="scientific">Aureobasidium mustum</name>
    <dbReference type="NCBI Taxonomy" id="2773714"/>
    <lineage>
        <taxon>Eukaryota</taxon>
        <taxon>Fungi</taxon>
        <taxon>Dikarya</taxon>
        <taxon>Ascomycota</taxon>
        <taxon>Pezizomycotina</taxon>
        <taxon>Dothideomycetes</taxon>
        <taxon>Dothideomycetidae</taxon>
        <taxon>Dothideales</taxon>
        <taxon>Saccotheciaceae</taxon>
        <taxon>Aureobasidium</taxon>
    </lineage>
</organism>
<dbReference type="SUPFAM" id="SSF56300">
    <property type="entry name" value="Metallo-dependent phosphatases"/>
    <property type="match status" value="1"/>
</dbReference>
<evidence type="ECO:0000313" key="3">
    <source>
        <dbReference type="Proteomes" id="UP000714618"/>
    </source>
</evidence>
<dbReference type="InterPro" id="IPR029052">
    <property type="entry name" value="Metallo-depent_PP-like"/>
</dbReference>
<dbReference type="OrthoDB" id="630188at2759"/>
<dbReference type="CDD" id="cd07379">
    <property type="entry name" value="MPP_239FB"/>
    <property type="match status" value="1"/>
</dbReference>
<comment type="caution">
    <text evidence="2">The sequence shown here is derived from an EMBL/GenBank/DDBJ whole genome shotgun (WGS) entry which is preliminary data.</text>
</comment>
<proteinExistence type="predicted"/>
<feature type="domain" description="Calcineurin-like phosphoesterase" evidence="1">
    <location>
        <begin position="8"/>
        <end position="217"/>
    </location>
</feature>
<accession>A0A9N8PA67</accession>
<dbReference type="Pfam" id="PF00149">
    <property type="entry name" value="Metallophos"/>
    <property type="match status" value="1"/>
</dbReference>
<dbReference type="GO" id="GO:0016787">
    <property type="term" value="F:hydrolase activity"/>
    <property type="evidence" value="ECO:0007669"/>
    <property type="project" value="InterPro"/>
</dbReference>
<evidence type="ECO:0000313" key="2">
    <source>
        <dbReference type="EMBL" id="CAD0087421.1"/>
    </source>
</evidence>
<evidence type="ECO:0000259" key="1">
    <source>
        <dbReference type="Pfam" id="PF00149"/>
    </source>
</evidence>